<evidence type="ECO:0000313" key="2">
    <source>
        <dbReference type="EMBL" id="KRZ55989.1"/>
    </source>
</evidence>
<evidence type="ECO:0000256" key="1">
    <source>
        <dbReference type="SAM" id="SignalP"/>
    </source>
</evidence>
<accession>A0A0V1L978</accession>
<name>A0A0V1L978_9BILA</name>
<protein>
    <submittedName>
        <fullName evidence="2">Uncharacterized protein</fullName>
    </submittedName>
</protein>
<feature type="chain" id="PRO_5006881604" evidence="1">
    <location>
        <begin position="26"/>
        <end position="136"/>
    </location>
</feature>
<comment type="caution">
    <text evidence="2">The sequence shown here is derived from an EMBL/GenBank/DDBJ whole genome shotgun (WGS) entry which is preliminary data.</text>
</comment>
<dbReference type="AlphaFoldDB" id="A0A0V1L978"/>
<proteinExistence type="predicted"/>
<dbReference type="Proteomes" id="UP000054721">
    <property type="component" value="Unassembled WGS sequence"/>
</dbReference>
<feature type="signal peptide" evidence="1">
    <location>
        <begin position="1"/>
        <end position="25"/>
    </location>
</feature>
<keyword evidence="1" id="KW-0732">Signal</keyword>
<sequence length="136" mass="15752">MSFTYFTFAANLIWQLCTNVLKTTADTGDKFAKSSVFTSILPLLENMRCCYCIVSSRFCLGGSQVIQKMLNSFQNWHKETRFKCVTVFKRQLNDAVSGKAHFGMKLLRVPCYNYNDNWYDFLFNGMCFKISALKCH</sequence>
<gene>
    <name evidence="2" type="ORF">T02_15583</name>
</gene>
<evidence type="ECO:0000313" key="3">
    <source>
        <dbReference type="Proteomes" id="UP000054721"/>
    </source>
</evidence>
<keyword evidence="3" id="KW-1185">Reference proteome</keyword>
<reference evidence="2 3" key="1">
    <citation type="submission" date="2015-05" db="EMBL/GenBank/DDBJ databases">
        <title>Evolution of Trichinella species and genotypes.</title>
        <authorList>
            <person name="Korhonen P.K."/>
            <person name="Edoardo P."/>
            <person name="Giuseppe L.R."/>
            <person name="Gasser R.B."/>
        </authorList>
    </citation>
    <scope>NUCLEOTIDE SEQUENCE [LARGE SCALE GENOMIC DNA]</scope>
    <source>
        <strain evidence="2">ISS10</strain>
    </source>
</reference>
<organism evidence="2 3">
    <name type="scientific">Trichinella nativa</name>
    <dbReference type="NCBI Taxonomy" id="6335"/>
    <lineage>
        <taxon>Eukaryota</taxon>
        <taxon>Metazoa</taxon>
        <taxon>Ecdysozoa</taxon>
        <taxon>Nematoda</taxon>
        <taxon>Enoplea</taxon>
        <taxon>Dorylaimia</taxon>
        <taxon>Trichinellida</taxon>
        <taxon>Trichinellidae</taxon>
        <taxon>Trichinella</taxon>
    </lineage>
</organism>
<dbReference type="EMBL" id="JYDW01000103">
    <property type="protein sequence ID" value="KRZ55989.1"/>
    <property type="molecule type" value="Genomic_DNA"/>
</dbReference>